<accession>A0A9P3PPU0</accession>
<keyword evidence="3" id="KW-0547">Nucleotide-binding</keyword>
<keyword evidence="4" id="KW-0418">Kinase</keyword>
<evidence type="ECO:0000256" key="3">
    <source>
        <dbReference type="ARBA" id="ARBA00022741"/>
    </source>
</evidence>
<gene>
    <name evidence="8" type="ORF">LshimejAT787_0802880</name>
</gene>
<dbReference type="FunFam" id="1.10.510.10:FF:000571">
    <property type="entry name" value="Maternal embryonic leucine zipper kinase"/>
    <property type="match status" value="1"/>
</dbReference>
<dbReference type="Pfam" id="PF00069">
    <property type="entry name" value="Pkinase"/>
    <property type="match status" value="1"/>
</dbReference>
<dbReference type="InterPro" id="IPR008271">
    <property type="entry name" value="Ser/Thr_kinase_AS"/>
</dbReference>
<dbReference type="GO" id="GO:0004674">
    <property type="term" value="F:protein serine/threonine kinase activity"/>
    <property type="evidence" value="ECO:0007669"/>
    <property type="project" value="UniProtKB-KW"/>
</dbReference>
<dbReference type="CDD" id="cd05123">
    <property type="entry name" value="STKc_AGC"/>
    <property type="match status" value="1"/>
</dbReference>
<dbReference type="PROSITE" id="PS00108">
    <property type="entry name" value="PROTEIN_KINASE_ST"/>
    <property type="match status" value="1"/>
</dbReference>
<feature type="compositionally biased region" description="Polar residues" evidence="6">
    <location>
        <begin position="97"/>
        <end position="108"/>
    </location>
</feature>
<keyword evidence="1" id="KW-0723">Serine/threonine-protein kinase</keyword>
<dbReference type="InterPro" id="IPR000719">
    <property type="entry name" value="Prot_kinase_dom"/>
</dbReference>
<dbReference type="AlphaFoldDB" id="A0A9P3PPU0"/>
<evidence type="ECO:0000313" key="9">
    <source>
        <dbReference type="Proteomes" id="UP001063166"/>
    </source>
</evidence>
<comment type="caution">
    <text evidence="8">The sequence shown here is derived from an EMBL/GenBank/DDBJ whole genome shotgun (WGS) entry which is preliminary data.</text>
</comment>
<keyword evidence="5" id="KW-0067">ATP-binding</keyword>
<evidence type="ECO:0000256" key="5">
    <source>
        <dbReference type="ARBA" id="ARBA00022840"/>
    </source>
</evidence>
<dbReference type="OrthoDB" id="68483at2759"/>
<dbReference type="PANTHER" id="PTHR24351">
    <property type="entry name" value="RIBOSOMAL PROTEIN S6 KINASE"/>
    <property type="match status" value="1"/>
</dbReference>
<organism evidence="8 9">
    <name type="scientific">Lyophyllum shimeji</name>
    <name type="common">Hon-shimeji</name>
    <name type="synonym">Tricholoma shimeji</name>
    <dbReference type="NCBI Taxonomy" id="47721"/>
    <lineage>
        <taxon>Eukaryota</taxon>
        <taxon>Fungi</taxon>
        <taxon>Dikarya</taxon>
        <taxon>Basidiomycota</taxon>
        <taxon>Agaricomycotina</taxon>
        <taxon>Agaricomycetes</taxon>
        <taxon>Agaricomycetidae</taxon>
        <taxon>Agaricales</taxon>
        <taxon>Tricholomatineae</taxon>
        <taxon>Lyophyllaceae</taxon>
        <taxon>Lyophyllum</taxon>
    </lineage>
</organism>
<dbReference type="InterPro" id="IPR011009">
    <property type="entry name" value="Kinase-like_dom_sf"/>
</dbReference>
<evidence type="ECO:0000313" key="8">
    <source>
        <dbReference type="EMBL" id="GLB40417.1"/>
    </source>
</evidence>
<evidence type="ECO:0000256" key="1">
    <source>
        <dbReference type="ARBA" id="ARBA00022527"/>
    </source>
</evidence>
<keyword evidence="9" id="KW-1185">Reference proteome</keyword>
<dbReference type="SUPFAM" id="SSF56112">
    <property type="entry name" value="Protein kinase-like (PK-like)"/>
    <property type="match status" value="1"/>
</dbReference>
<keyword evidence="2" id="KW-0808">Transferase</keyword>
<feature type="compositionally biased region" description="Pro residues" evidence="6">
    <location>
        <begin position="598"/>
        <end position="616"/>
    </location>
</feature>
<sequence>MRTISIPVPSTSPNPTPLQVEVLEHGCWQMEALNAILEASFLPVKKDALQQTDQQKEVVTDASSETLPDSATVDLVAVNAVKRPTIPPSSPLGFDMTSGSNSPTCNERSSPSSPNNNTLVSREKSEKSMSSCSSSVRKVSMTFADAVPTQRRNIDTPSPPSPMDSLPSPLTRATDIQEMENLPVRRVKRKPAPPYLADLLGDLASPGPCLQLGPMLSSPSHRPPRLLTPACQRKGLDIADYELKKVLAYGGQGKVYLASFLHSLVAVKVVDKRHLEKDPVELDFVLQEQRVLRMLRSPFILSLEASFSDSDFFYLVTEYHGGGELHQALASAGKFDESTARFYAAEMALGIDHLHKNGIVHRDIKLMNVLIKKDGHVAIADLGLVLDLWSPVRVKESDATLPTCCGTVPYMSPEVLEGKSHGEPVDLWALGVCTYLMLTGSLPWHGGADKETIHMILEAPVPFTAESPLNAAARLLVSQLLIKDPSFRLTMNDLKHHPFFYDMDWRALERLQVRPPFVPADCRLSLARATLSAHERFTPGVSMPPFFMDKYPEYTYSKFNHTASAMRPRVAVVTPVSTVAESISVRGAPSLARSDRALPPPPSPSPALQLPPPEPLAFPIAGPVQDDIMVSIKLATSRPDHAYPANDLAEPPKSKPKATTPLRRTASASLPIRATRTPTRGDIQPVFTLATAERYLLSRLRLHPDLPARAQALNESWWIPKWGQPGKEGEVFVFSNGSFVCWGLGERDARRFAEEVIDRTPGIKVAPLMEAETEELEFVVDPIELGGKRDCRETL</sequence>
<dbReference type="PROSITE" id="PS50011">
    <property type="entry name" value="PROTEIN_KINASE_DOM"/>
    <property type="match status" value="1"/>
</dbReference>
<evidence type="ECO:0000256" key="6">
    <source>
        <dbReference type="SAM" id="MobiDB-lite"/>
    </source>
</evidence>
<dbReference type="Pfam" id="PF02582">
    <property type="entry name" value="DUF155"/>
    <property type="match status" value="1"/>
</dbReference>
<dbReference type="GO" id="GO:0005524">
    <property type="term" value="F:ATP binding"/>
    <property type="evidence" value="ECO:0007669"/>
    <property type="project" value="UniProtKB-KW"/>
</dbReference>
<proteinExistence type="predicted"/>
<dbReference type="InterPro" id="IPR003734">
    <property type="entry name" value="DUF155"/>
</dbReference>
<evidence type="ECO:0000256" key="4">
    <source>
        <dbReference type="ARBA" id="ARBA00022777"/>
    </source>
</evidence>
<dbReference type="Gene3D" id="1.10.510.10">
    <property type="entry name" value="Transferase(Phosphotransferase) domain 1"/>
    <property type="match status" value="1"/>
</dbReference>
<evidence type="ECO:0000256" key="2">
    <source>
        <dbReference type="ARBA" id="ARBA00022679"/>
    </source>
</evidence>
<dbReference type="EMBL" id="BRPK01000008">
    <property type="protein sequence ID" value="GLB40417.1"/>
    <property type="molecule type" value="Genomic_DNA"/>
</dbReference>
<feature type="region of interest" description="Disordered" evidence="6">
    <location>
        <begin position="641"/>
        <end position="673"/>
    </location>
</feature>
<feature type="region of interest" description="Disordered" evidence="6">
    <location>
        <begin position="590"/>
        <end position="616"/>
    </location>
</feature>
<dbReference type="InterPro" id="IPR045270">
    <property type="entry name" value="STKc_AGC"/>
</dbReference>
<dbReference type="Proteomes" id="UP001063166">
    <property type="component" value="Unassembled WGS sequence"/>
</dbReference>
<feature type="compositionally biased region" description="Low complexity" evidence="6">
    <location>
        <begin position="128"/>
        <end position="141"/>
    </location>
</feature>
<dbReference type="Gene3D" id="3.30.200.20">
    <property type="entry name" value="Phosphorylase Kinase, domain 1"/>
    <property type="match status" value="1"/>
</dbReference>
<dbReference type="SMART" id="SM00220">
    <property type="entry name" value="S_TKc"/>
    <property type="match status" value="1"/>
</dbReference>
<feature type="domain" description="Protein kinase" evidence="7">
    <location>
        <begin position="241"/>
        <end position="500"/>
    </location>
</feature>
<reference evidence="8" key="1">
    <citation type="submission" date="2022-07" db="EMBL/GenBank/DDBJ databases">
        <title>The genome of Lyophyllum shimeji provides insight into the initial evolution of ectomycorrhizal fungal genome.</title>
        <authorList>
            <person name="Kobayashi Y."/>
            <person name="Shibata T."/>
            <person name="Hirakawa H."/>
            <person name="Shigenobu S."/>
            <person name="Nishiyama T."/>
            <person name="Yamada A."/>
            <person name="Hasebe M."/>
            <person name="Kawaguchi M."/>
        </authorList>
    </citation>
    <scope>NUCLEOTIDE SEQUENCE</scope>
    <source>
        <strain evidence="8">AT787</strain>
    </source>
</reference>
<feature type="region of interest" description="Disordered" evidence="6">
    <location>
        <begin position="83"/>
        <end position="168"/>
    </location>
</feature>
<protein>
    <recommendedName>
        <fullName evidence="7">Protein kinase domain-containing protein</fullName>
    </recommendedName>
</protein>
<name>A0A9P3PPU0_LYOSH</name>
<evidence type="ECO:0000259" key="7">
    <source>
        <dbReference type="PROSITE" id="PS50011"/>
    </source>
</evidence>